<sequence length="963" mass="99779">MSGRPKDIINMKAAINGWYKTNVVWLLLFIGALGNIVNAQNVPGCDPLGVGPTVSYKLTYDAANNRYTAWYIPSDNTLHRLVTGQFTIIAPNGFTTPAATGRDANFQITNLNGIWTDFVTDNEFITNAGQTSVPALTGLAVHQVGMAPTATDVDPDGTGPLTSDAPVVAGQAVPLFSFPGTGCASLLRVLVNGEPLQSQLLAKFGFNLNHDLSIQLPRGAFVAAYQRYCKNDASSSVTLVLPDVQNDATTLCASTATYTNNYFTQVLRNWNAATLPAGTFEVNASNRKWTGFTVSPSSLSANVSIDPVTGAYTLTFPTDGQGTTTPGSLTICNTIQDVCQTASDQACVALTWTSSGQLAVNNLAPVCLSTGTATLSLTATSGFANYSWSGPGLTSASTNPALATLTKTGNYSYTVVASNGTACSTVATTSVAVIDCGTDLSVVKTGPSTVNAGASVSYNLVITNNGPSAANGATVMDPATANFTVSGVSCTGASAGTSCPINPTLAGLQSGLTITTLPAGGSLTLVVSGTAGASGSIVNVASVTPPTGTTDTNPANNSATAITTITVVTPCPSNLIVLGTSHCNDGTYSVNYIATQGTTLLANAGSTVSAGVISGIPAGIVLSVTATNGLCTQISTANPPAGCTPCIAPMLTLGNPACSANGGFTVTYLTNGGAVSVNNGGIINTATHTISVPAGVTAVIVTATSSLAGCDKTTSFTIAAPTNCTPSTACVTMELTVLLEGPYNSTTHLMNTLLNSRGLLPGQSPIGMFAVLTPAGQPYNTAPWNYTGTERMSTYPADVVDWVLVSLRTDSLSTNTIFRVAGLLHNDGRITFLSPCFSIPDGRYFPVVEHRNHMGVMSSSRVPIVGNKLVFDFTAQDSYTATDPPSFGEIRIDNRWMLYGGDGKKDVYTENFDINFFDSKLWKDESGVFDQYRTGDFNMDADVNFGDSVLWNKNNGRYSKVPH</sequence>
<name>A0A6M0ITE8_9BACT</name>
<reference evidence="2 3" key="1">
    <citation type="submission" date="2020-02" db="EMBL/GenBank/DDBJ databases">
        <title>Draft genome sequence of two Spirosoma agri KCTC 52727 and Spirosoma terrae KCTC 52035.</title>
        <authorList>
            <person name="Rojas J."/>
            <person name="Ambika Manirajan B."/>
            <person name="Ratering S."/>
            <person name="Suarez C."/>
            <person name="Schnell S."/>
        </authorList>
    </citation>
    <scope>NUCLEOTIDE SEQUENCE [LARGE SCALE GENOMIC DNA]</scope>
    <source>
        <strain evidence="2 3">KCTC 52727</strain>
    </source>
</reference>
<dbReference type="Pfam" id="PF01345">
    <property type="entry name" value="DUF11"/>
    <property type="match status" value="1"/>
</dbReference>
<feature type="domain" description="DUF11" evidence="1">
    <location>
        <begin position="439"/>
        <end position="561"/>
    </location>
</feature>
<evidence type="ECO:0000259" key="1">
    <source>
        <dbReference type="Pfam" id="PF01345"/>
    </source>
</evidence>
<dbReference type="Gene3D" id="2.60.40.10">
    <property type="entry name" value="Immunoglobulins"/>
    <property type="match status" value="1"/>
</dbReference>
<proteinExistence type="predicted"/>
<comment type="caution">
    <text evidence="2">The sequence shown here is derived from an EMBL/GenBank/DDBJ whole genome shotgun (WGS) entry which is preliminary data.</text>
</comment>
<dbReference type="EMBL" id="JAAGNZ010000012">
    <property type="protein sequence ID" value="NEU70921.1"/>
    <property type="molecule type" value="Genomic_DNA"/>
</dbReference>
<gene>
    <name evidence="2" type="ORF">GK091_28915</name>
</gene>
<accession>A0A6M0ITE8</accession>
<dbReference type="AlphaFoldDB" id="A0A6M0ITE8"/>
<protein>
    <submittedName>
        <fullName evidence="2">DUF11 domain-containing protein</fullName>
    </submittedName>
</protein>
<evidence type="ECO:0000313" key="2">
    <source>
        <dbReference type="EMBL" id="NEU70921.1"/>
    </source>
</evidence>
<organism evidence="2 3">
    <name type="scientific">Spirosoma agri</name>
    <dbReference type="NCBI Taxonomy" id="1987381"/>
    <lineage>
        <taxon>Bacteria</taxon>
        <taxon>Pseudomonadati</taxon>
        <taxon>Bacteroidota</taxon>
        <taxon>Cytophagia</taxon>
        <taxon>Cytophagales</taxon>
        <taxon>Cytophagaceae</taxon>
        <taxon>Spirosoma</taxon>
    </lineage>
</organism>
<dbReference type="Proteomes" id="UP000477386">
    <property type="component" value="Unassembled WGS sequence"/>
</dbReference>
<dbReference type="InterPro" id="IPR001434">
    <property type="entry name" value="OmcB-like_DUF11"/>
</dbReference>
<keyword evidence="3" id="KW-1185">Reference proteome</keyword>
<evidence type="ECO:0000313" key="3">
    <source>
        <dbReference type="Proteomes" id="UP000477386"/>
    </source>
</evidence>
<dbReference type="InterPro" id="IPR013783">
    <property type="entry name" value="Ig-like_fold"/>
</dbReference>